<dbReference type="InterPro" id="IPR008915">
    <property type="entry name" value="Peptidase_M50"/>
</dbReference>
<evidence type="ECO:0000256" key="12">
    <source>
        <dbReference type="SAM" id="Phobius"/>
    </source>
</evidence>
<keyword evidence="7" id="KW-0378">Hydrolase</keyword>
<gene>
    <name evidence="14" type="ORF">M8A51_03615</name>
</gene>
<dbReference type="EMBL" id="JAMKFE010000002">
    <property type="protein sequence ID" value="MCM5678617.1"/>
    <property type="molecule type" value="Genomic_DNA"/>
</dbReference>
<dbReference type="RefSeq" id="WP_251776758.1">
    <property type="nucleotide sequence ID" value="NZ_JAMKFE010000002.1"/>
</dbReference>
<comment type="subcellular location">
    <subcellularLocation>
        <location evidence="2">Membrane</location>
        <topology evidence="2">Multi-pass membrane protein</topology>
    </subcellularLocation>
</comment>
<keyword evidence="5 12" id="KW-0812">Transmembrane</keyword>
<feature type="domain" description="Peptidase M50" evidence="13">
    <location>
        <begin position="295"/>
        <end position="368"/>
    </location>
</feature>
<evidence type="ECO:0000256" key="5">
    <source>
        <dbReference type="ARBA" id="ARBA00022692"/>
    </source>
</evidence>
<evidence type="ECO:0000256" key="1">
    <source>
        <dbReference type="ARBA" id="ARBA00001947"/>
    </source>
</evidence>
<feature type="domain" description="Peptidase M50" evidence="13">
    <location>
        <begin position="374"/>
        <end position="411"/>
    </location>
</feature>
<keyword evidence="8" id="KW-0862">Zinc</keyword>
<evidence type="ECO:0000256" key="3">
    <source>
        <dbReference type="ARBA" id="ARBA00007931"/>
    </source>
</evidence>
<feature type="transmembrane region" description="Helical" evidence="12">
    <location>
        <begin position="415"/>
        <end position="442"/>
    </location>
</feature>
<keyword evidence="9 12" id="KW-1133">Transmembrane helix</keyword>
<comment type="similarity">
    <text evidence="3">Belongs to the peptidase M50B family.</text>
</comment>
<dbReference type="GO" id="GO:0008233">
    <property type="term" value="F:peptidase activity"/>
    <property type="evidence" value="ECO:0007669"/>
    <property type="project" value="UniProtKB-KW"/>
</dbReference>
<keyword evidence="11 12" id="KW-0472">Membrane</keyword>
<dbReference type="Pfam" id="PF02163">
    <property type="entry name" value="Peptidase_M50"/>
    <property type="match status" value="2"/>
</dbReference>
<evidence type="ECO:0000259" key="13">
    <source>
        <dbReference type="Pfam" id="PF02163"/>
    </source>
</evidence>
<evidence type="ECO:0000256" key="4">
    <source>
        <dbReference type="ARBA" id="ARBA00022670"/>
    </source>
</evidence>
<evidence type="ECO:0000256" key="9">
    <source>
        <dbReference type="ARBA" id="ARBA00022989"/>
    </source>
</evidence>
<keyword evidence="6" id="KW-0479">Metal-binding</keyword>
<organism evidence="14 15">
    <name type="scientific">Caldimonas mangrovi</name>
    <dbReference type="NCBI Taxonomy" id="2944811"/>
    <lineage>
        <taxon>Bacteria</taxon>
        <taxon>Pseudomonadati</taxon>
        <taxon>Pseudomonadota</taxon>
        <taxon>Betaproteobacteria</taxon>
        <taxon>Burkholderiales</taxon>
        <taxon>Sphaerotilaceae</taxon>
        <taxon>Caldimonas</taxon>
    </lineage>
</organism>
<comment type="cofactor">
    <cofactor evidence="1">
        <name>Zn(2+)</name>
        <dbReference type="ChEBI" id="CHEBI:29105"/>
    </cofactor>
</comment>
<reference evidence="14" key="1">
    <citation type="submission" date="2022-05" db="EMBL/GenBank/DDBJ databases">
        <title>Schlegelella sp. nov., isolated from mangrove soil.</title>
        <authorList>
            <person name="Liu Y."/>
            <person name="Ge X."/>
            <person name="Liu W."/>
        </authorList>
    </citation>
    <scope>NUCLEOTIDE SEQUENCE</scope>
    <source>
        <strain evidence="14">S2-27</strain>
    </source>
</reference>
<feature type="transmembrane region" description="Helical" evidence="12">
    <location>
        <begin position="374"/>
        <end position="395"/>
    </location>
</feature>
<dbReference type="GO" id="GO:0006508">
    <property type="term" value="P:proteolysis"/>
    <property type="evidence" value="ECO:0007669"/>
    <property type="project" value="UniProtKB-KW"/>
</dbReference>
<evidence type="ECO:0000256" key="6">
    <source>
        <dbReference type="ARBA" id="ARBA00022723"/>
    </source>
</evidence>
<evidence type="ECO:0000256" key="2">
    <source>
        <dbReference type="ARBA" id="ARBA00004141"/>
    </source>
</evidence>
<evidence type="ECO:0000313" key="14">
    <source>
        <dbReference type="EMBL" id="MCM5678617.1"/>
    </source>
</evidence>
<comment type="caution">
    <text evidence="14">The sequence shown here is derived from an EMBL/GenBank/DDBJ whole genome shotgun (WGS) entry which is preliminary data.</text>
</comment>
<feature type="transmembrane region" description="Helical" evidence="12">
    <location>
        <begin position="273"/>
        <end position="305"/>
    </location>
</feature>
<keyword evidence="4 14" id="KW-0645">Protease</keyword>
<sequence length="740" mass="81375">MSWELLGVAVVLVFALAPLVTRVRELASLRFPSRIERRPTAPRLQAAVDDMLRPVEAELAELGFRFSHAAELRGTPRSLSPWQPVRVYTHHHYPLIAQLMAPGPVELPNLHLLVMLAQVREGLMVASANLPWSVVPPDPLVLHAAGEGFANAKQQFDVQLAAMHAEGLPDFLPWGGREDIEARLTQYENRTAEASVAQGWCRADGEALAVAPRRLPALAWRTLQRSRHLRAVLRQLPADAPALKTQAPLERGLLIFVAGKAVTRSSPPPQVQWALYAGSCALFLLLAALVFGFSFASALLVVVALHEAGHYLAMRAFGYRRTQMLMLPLIGGVAFGEESRPNAWHRALVGLAGPVPGLLIGLALLWAEVSQPELSLLAWLMVLINALNLLPFHPLDGGHVLEALLPARQAVVRCALEAVALAGLVGLWWLLDAPVALLLAMLRVLTWRSMWRQLQFERWYRRAAARTKPGDAKAVARQSFQLLDKLLPRRASLAQRIRMVDQLIAHLRYRPMGAARGAGVALAYVALLCLPLAAVPDLARSMHASFLSEAEKQTQMLADVQTRVRTMAVGDLVRALESRTAAPPPASELALTSLAHRTGDALPDDVRRLYSAQDGLQSDTGLELYPVADVRVLRENRPRLASQLGRQLQELHPQRPTHVPMACTSSTGRNCGHGLDEVLSWPQLGTLQDQPVLLHPDHAAGRWRLVMLQTQPMELVELPTLRELLQAQFMVRAAAALPPR</sequence>
<keyword evidence="15" id="KW-1185">Reference proteome</keyword>
<dbReference type="PANTHER" id="PTHR39188:SF3">
    <property type="entry name" value="STAGE IV SPORULATION PROTEIN FB"/>
    <property type="match status" value="1"/>
</dbReference>
<dbReference type="Proteomes" id="UP001165541">
    <property type="component" value="Unassembled WGS sequence"/>
</dbReference>
<evidence type="ECO:0000313" key="15">
    <source>
        <dbReference type="Proteomes" id="UP001165541"/>
    </source>
</evidence>
<keyword evidence="10" id="KW-0482">Metalloprotease</keyword>
<evidence type="ECO:0000256" key="10">
    <source>
        <dbReference type="ARBA" id="ARBA00023049"/>
    </source>
</evidence>
<feature type="transmembrane region" description="Helical" evidence="12">
    <location>
        <begin position="517"/>
        <end position="535"/>
    </location>
</feature>
<evidence type="ECO:0000256" key="7">
    <source>
        <dbReference type="ARBA" id="ARBA00022801"/>
    </source>
</evidence>
<feature type="transmembrane region" description="Helical" evidence="12">
    <location>
        <begin position="347"/>
        <end position="367"/>
    </location>
</feature>
<accession>A0ABT0YK82</accession>
<dbReference type="PANTHER" id="PTHR39188">
    <property type="entry name" value="MEMBRANE-ASSOCIATED ZINC METALLOPROTEASE M50B"/>
    <property type="match status" value="1"/>
</dbReference>
<evidence type="ECO:0000256" key="8">
    <source>
        <dbReference type="ARBA" id="ARBA00022833"/>
    </source>
</evidence>
<protein>
    <submittedName>
        <fullName evidence="14">Site-2 protease family protein</fullName>
    </submittedName>
</protein>
<evidence type="ECO:0000256" key="11">
    <source>
        <dbReference type="ARBA" id="ARBA00023136"/>
    </source>
</evidence>
<proteinExistence type="inferred from homology"/>
<name>A0ABT0YK82_9BURK</name>
<dbReference type="CDD" id="cd06160">
    <property type="entry name" value="S2P-M50_like_2"/>
    <property type="match status" value="1"/>
</dbReference>